<reference evidence="3" key="1">
    <citation type="submission" date="2020-10" db="EMBL/GenBank/DDBJ databases">
        <authorList>
            <person name="Castelo-Branco R."/>
            <person name="Eusebio N."/>
            <person name="Adriana R."/>
            <person name="Vieira A."/>
            <person name="Brugerolle De Fraissinette N."/>
            <person name="Rezende De Castro R."/>
            <person name="Schneider M.P."/>
            <person name="Vasconcelos V."/>
            <person name="Leao P.N."/>
        </authorList>
    </citation>
    <scope>NUCLEOTIDE SEQUENCE</scope>
    <source>
        <strain evidence="3">LEGE 07310</strain>
    </source>
</reference>
<sequence>MDNQLNNKKIAILTTNGFEQVELTSPREALQSAGAQVHIVSPQSDRVQGWNHYDKADIFEVDVPLSQANAGNYDALLLPGGVANPDQLRVDQQAVQFIRAFADAGKPIAAICHGPWTLIEAGIVKGRQVTSYQSIKTDLQNAGAHWVDQEVVIDNNLITSRNPGDLSAFNRAIVDGFAAGRKRELQMA</sequence>
<evidence type="ECO:0000313" key="3">
    <source>
        <dbReference type="EMBL" id="MBE9077403.1"/>
    </source>
</evidence>
<dbReference type="AlphaFoldDB" id="A0A8J7AV14"/>
<accession>A0A8J7AV14</accession>
<comment type="similarity">
    <text evidence="1">Belongs to the peptidase C56 family.</text>
</comment>
<dbReference type="InterPro" id="IPR029062">
    <property type="entry name" value="Class_I_gatase-like"/>
</dbReference>
<dbReference type="RefSeq" id="WP_193906121.1">
    <property type="nucleotide sequence ID" value="NZ_JADEXG010000016.1"/>
</dbReference>
<evidence type="ECO:0000256" key="1">
    <source>
        <dbReference type="ARBA" id="ARBA00008542"/>
    </source>
</evidence>
<name>A0A8J7AV14_9CYAN</name>
<evidence type="ECO:0000259" key="2">
    <source>
        <dbReference type="Pfam" id="PF01965"/>
    </source>
</evidence>
<dbReference type="SUPFAM" id="SSF52317">
    <property type="entry name" value="Class I glutamine amidotransferase-like"/>
    <property type="match status" value="1"/>
</dbReference>
<dbReference type="Proteomes" id="UP000636505">
    <property type="component" value="Unassembled WGS sequence"/>
</dbReference>
<keyword evidence="3" id="KW-0315">Glutamine amidotransferase</keyword>
<dbReference type="NCBIfam" id="TIGR01382">
    <property type="entry name" value="PfpI"/>
    <property type="match status" value="1"/>
</dbReference>
<gene>
    <name evidence="3" type="ORF">IQ241_08845</name>
</gene>
<dbReference type="PANTHER" id="PTHR42733:SF12">
    <property type="entry name" value="PROTEINASE"/>
    <property type="match status" value="1"/>
</dbReference>
<protein>
    <submittedName>
        <fullName evidence="3">Type 1 glutamine amidotransferase</fullName>
    </submittedName>
</protein>
<feature type="domain" description="DJ-1/PfpI" evidence="2">
    <location>
        <begin position="8"/>
        <end position="174"/>
    </location>
</feature>
<keyword evidence="4" id="KW-1185">Reference proteome</keyword>
<evidence type="ECO:0000313" key="4">
    <source>
        <dbReference type="Proteomes" id="UP000636505"/>
    </source>
</evidence>
<dbReference type="Gene3D" id="3.40.50.880">
    <property type="match status" value="1"/>
</dbReference>
<comment type="caution">
    <text evidence="3">The sequence shown here is derived from an EMBL/GenBank/DDBJ whole genome shotgun (WGS) entry which is preliminary data.</text>
</comment>
<organism evidence="3 4">
    <name type="scientific">Vasconcelosia minhoensis LEGE 07310</name>
    <dbReference type="NCBI Taxonomy" id="915328"/>
    <lineage>
        <taxon>Bacteria</taxon>
        <taxon>Bacillati</taxon>
        <taxon>Cyanobacteriota</taxon>
        <taxon>Cyanophyceae</taxon>
        <taxon>Nodosilineales</taxon>
        <taxon>Cymatolegaceae</taxon>
        <taxon>Vasconcelosia</taxon>
        <taxon>Vasconcelosia minhoensis</taxon>
    </lineage>
</organism>
<dbReference type="InterPro" id="IPR006286">
    <property type="entry name" value="C56_PfpI-like"/>
</dbReference>
<dbReference type="Pfam" id="PF01965">
    <property type="entry name" value="DJ-1_PfpI"/>
    <property type="match status" value="1"/>
</dbReference>
<dbReference type="PROSITE" id="PS51276">
    <property type="entry name" value="PEPTIDASE_C56_PFPI"/>
    <property type="match status" value="1"/>
</dbReference>
<dbReference type="InterPro" id="IPR002818">
    <property type="entry name" value="DJ-1/PfpI"/>
</dbReference>
<proteinExistence type="inferred from homology"/>
<dbReference type="CDD" id="cd03134">
    <property type="entry name" value="GATase1_PfpI_like"/>
    <property type="match status" value="1"/>
</dbReference>
<dbReference type="EMBL" id="JADEXG010000016">
    <property type="protein sequence ID" value="MBE9077403.1"/>
    <property type="molecule type" value="Genomic_DNA"/>
</dbReference>
<dbReference type="PANTHER" id="PTHR42733">
    <property type="entry name" value="DJ-1 PROTEIN"/>
    <property type="match status" value="1"/>
</dbReference>